<feature type="region of interest" description="Disordered" evidence="1">
    <location>
        <begin position="1"/>
        <end position="27"/>
    </location>
</feature>
<dbReference type="AlphaFoldDB" id="A0A8R1U1L3"/>
<organism evidence="2 3">
    <name type="scientific">Onchocerca volvulus</name>
    <dbReference type="NCBI Taxonomy" id="6282"/>
    <lineage>
        <taxon>Eukaryota</taxon>
        <taxon>Metazoa</taxon>
        <taxon>Ecdysozoa</taxon>
        <taxon>Nematoda</taxon>
        <taxon>Chromadorea</taxon>
        <taxon>Rhabditida</taxon>
        <taxon>Spirurina</taxon>
        <taxon>Spiruromorpha</taxon>
        <taxon>Filarioidea</taxon>
        <taxon>Onchocercidae</taxon>
        <taxon>Onchocerca</taxon>
    </lineage>
</organism>
<feature type="compositionally biased region" description="Polar residues" evidence="1">
    <location>
        <begin position="346"/>
        <end position="365"/>
    </location>
</feature>
<reference evidence="3" key="1">
    <citation type="submission" date="2013-10" db="EMBL/GenBank/DDBJ databases">
        <title>Genome sequencing of Onchocerca volvulus.</title>
        <authorList>
            <person name="Cotton J."/>
            <person name="Tsai J."/>
            <person name="Stanley E."/>
            <person name="Tracey A."/>
            <person name="Holroyd N."/>
            <person name="Lustigman S."/>
            <person name="Berriman M."/>
        </authorList>
    </citation>
    <scope>NUCLEOTIDE SEQUENCE</scope>
</reference>
<dbReference type="EMBL" id="CMVM020000257">
    <property type="status" value="NOT_ANNOTATED_CDS"/>
    <property type="molecule type" value="Genomic_DNA"/>
</dbReference>
<feature type="compositionally biased region" description="Polar residues" evidence="1">
    <location>
        <begin position="281"/>
        <end position="300"/>
    </location>
</feature>
<evidence type="ECO:0000256" key="1">
    <source>
        <dbReference type="SAM" id="MobiDB-lite"/>
    </source>
</evidence>
<feature type="region of interest" description="Disordered" evidence="1">
    <location>
        <begin position="909"/>
        <end position="936"/>
    </location>
</feature>
<feature type="compositionally biased region" description="Polar residues" evidence="1">
    <location>
        <begin position="1"/>
        <end position="23"/>
    </location>
</feature>
<dbReference type="Proteomes" id="UP000024404">
    <property type="component" value="Unassembled WGS sequence"/>
</dbReference>
<evidence type="ECO:0000313" key="3">
    <source>
        <dbReference type="Proteomes" id="UP000024404"/>
    </source>
</evidence>
<dbReference type="OMA" id="IADWEKI"/>
<feature type="compositionally biased region" description="Basic and acidic residues" evidence="1">
    <location>
        <begin position="315"/>
        <end position="325"/>
    </location>
</feature>
<protein>
    <submittedName>
        <fullName evidence="2">Uncharacterized protein</fullName>
    </submittedName>
</protein>
<reference evidence="2" key="2">
    <citation type="submission" date="2022-06" db="UniProtKB">
        <authorList>
            <consortium name="EnsemblMetazoa"/>
        </authorList>
    </citation>
    <scope>IDENTIFICATION</scope>
</reference>
<proteinExistence type="predicted"/>
<evidence type="ECO:0000313" key="2">
    <source>
        <dbReference type="EnsemblMetazoa" id="OVOC9224.1"/>
    </source>
</evidence>
<feature type="region of interest" description="Disordered" evidence="1">
    <location>
        <begin position="960"/>
        <end position="1028"/>
    </location>
</feature>
<keyword evidence="3" id="KW-1185">Reference proteome</keyword>
<dbReference type="EnsemblMetazoa" id="OVOC9224.1">
    <property type="protein sequence ID" value="OVOC9224.1"/>
    <property type="gene ID" value="WBGene00246033"/>
</dbReference>
<accession>A0A8R1U1L3</accession>
<sequence>MSKNGASSPSASYQSDAPNSANNRIERTWAITRKQPSQFEFTQSKLLEHDQNSVAQSFRNSSNRFLMSQEQILRESSSSTIPSYFDDHHHYRFLRTFTPVPYRSPLHTSTISLPDIKEVTPEENDSSCYSSNNSVKHDKKTVNFYDRNIRSSSEQNLDFESSNNRITSNDQEIKKNVNAIQQNHDEQLEIPWSSDTCKSSTIQKLYPSEGNDIICSNRNSRFVEKNQKPPISITVQIVHPNSNHRTICTNQNELDCSNKSKIVHEMNKNFDYPSDLLVPSQIPSDTSESPHSYSNDSGKQPKSILKHRPVSSCKTNDDTSRRSVERVQINDSSHEEKRQQHRDQSCDSSARIGQSSHSSNPTSESIGRENRLYQIMQENLRQQNLRPQTPRQLPQASFNGPFFTLEEVHTEQQRQSIKSDNQIPLEEYYGESDHQLMRRQRQDSADDSNHKLKSDSRSKSVSVMEMNRMEPEKNNEISESFVHWSSPSKQKHERARSVPPSLRPKNITDPDRIDEYQRQKELELEAIRRKEEETMFWGKKQSRASEIQEHLYFGQMQSRRDITSPELSESMTQSHEELQRIDINAQKRQKELYFEKNLEPHLMRVYETRPITATSEEGEKQESIFSPNPVTWKRLYIVDQSKPVAKNEIITSEQLLEKERFDIDLLKRREAFIEKPKPELKIFRTGKRWKPPPEQSYVWPHAHKASNTEPSLESSSNYSTDHAVDRTVESAEFRWQPVVYDPEYKQEHKSFTPESSLPYIPRGFGPGPLDEPAKRQIKYLVQPLPDGSHRPKPVFGGPRLTPSGGFYPHAPNAVKILKKKHLKNLPESNSADPDKEVEIIHQRKFHRLGEIPSNTTSSRCYDIADWEKIYDLPPHSSTITSYDTPRNVNVREKLAAFENTIRQTTPSISLRLDSGDTHRPPSSIHAFNIDDGLQSPNVTQINRNGQYLRHQQRLRQQLLSPTSVRTDTTDSSQQSHQQQRKERQIIPSNTSLIRQINQRNENHGNRTRFAIHSDGYQQHGRKMSAPKSLRPIRNPVEFTRHHHQHRIPIFRSGRTSAPCQHQQLLQVQPPGSVASSRRLTRIPIDCTMDRSNPHVVEIKRLSSRTPTILQW</sequence>
<feature type="compositionally biased region" description="Basic and acidic residues" evidence="1">
    <location>
        <begin position="467"/>
        <end position="476"/>
    </location>
</feature>
<feature type="compositionally biased region" description="Basic and acidic residues" evidence="1">
    <location>
        <begin position="332"/>
        <end position="345"/>
    </location>
</feature>
<feature type="compositionally biased region" description="Low complexity" evidence="1">
    <location>
        <begin position="960"/>
        <end position="977"/>
    </location>
</feature>
<feature type="compositionally biased region" description="Basic and acidic residues" evidence="1">
    <location>
        <begin position="431"/>
        <end position="458"/>
    </location>
</feature>
<feature type="region of interest" description="Disordered" evidence="1">
    <location>
        <begin position="274"/>
        <end position="368"/>
    </location>
</feature>
<name>A0A8R1U1L3_ONCVO</name>
<feature type="compositionally biased region" description="Polar residues" evidence="1">
    <location>
        <begin position="986"/>
        <end position="999"/>
    </location>
</feature>
<feature type="region of interest" description="Disordered" evidence="1">
    <location>
        <begin position="431"/>
        <end position="509"/>
    </location>
</feature>